<name>W7XC45_TETTS</name>
<keyword evidence="1" id="KW-0175">Coiled coil</keyword>
<sequence length="292" mass="35078">MEKEKKQSKCNIHPNLNNNFLLFEEDNIHTKICFKCAKEQTEFNDKIIDQDEFLHADQNYIFSGFPPLEDKKIYKIIQNLQIQKDNSIQEMFVEKINDYFINLKKQINQKIDLLHNQVKQKLIQMEDLDKNQRDTFLDIYNEISSKFDIQQLLKEQQQDSEQRLKEIIQQKYQNIKENTDKLQKRIAEYSNTITKIDFIIPNLIQQKLLNLIDGIDFFSKDIDNVDFEKSKSYGSSQNLQIQRLQNGQIQITQSIDNHHGVSYANFILDPNQKYYQRTRQRQQRIIQYNMLQ</sequence>
<dbReference type="GeneID" id="24438889"/>
<keyword evidence="3" id="KW-1185">Reference proteome</keyword>
<evidence type="ECO:0000256" key="1">
    <source>
        <dbReference type="SAM" id="Coils"/>
    </source>
</evidence>
<dbReference type="Proteomes" id="UP000009168">
    <property type="component" value="Unassembled WGS sequence"/>
</dbReference>
<dbReference type="KEGG" id="tet:TTHERM_000423321"/>
<proteinExistence type="predicted"/>
<reference evidence="3" key="1">
    <citation type="journal article" date="2006" name="PLoS Biol.">
        <title>Macronuclear genome sequence of the ciliate Tetrahymena thermophila, a model eukaryote.</title>
        <authorList>
            <person name="Eisen J.A."/>
            <person name="Coyne R.S."/>
            <person name="Wu M."/>
            <person name="Wu D."/>
            <person name="Thiagarajan M."/>
            <person name="Wortman J.R."/>
            <person name="Badger J.H."/>
            <person name="Ren Q."/>
            <person name="Amedeo P."/>
            <person name="Jones K.M."/>
            <person name="Tallon L.J."/>
            <person name="Delcher A.L."/>
            <person name="Salzberg S.L."/>
            <person name="Silva J.C."/>
            <person name="Haas B.J."/>
            <person name="Majoros W.H."/>
            <person name="Farzad M."/>
            <person name="Carlton J.M."/>
            <person name="Smith R.K. Jr."/>
            <person name="Garg J."/>
            <person name="Pearlman R.E."/>
            <person name="Karrer K.M."/>
            <person name="Sun L."/>
            <person name="Manning G."/>
            <person name="Elde N.C."/>
            <person name="Turkewitz A.P."/>
            <person name="Asai D.J."/>
            <person name="Wilkes D.E."/>
            <person name="Wang Y."/>
            <person name="Cai H."/>
            <person name="Collins K."/>
            <person name="Stewart B.A."/>
            <person name="Lee S.R."/>
            <person name="Wilamowska K."/>
            <person name="Weinberg Z."/>
            <person name="Ruzzo W.L."/>
            <person name="Wloga D."/>
            <person name="Gaertig J."/>
            <person name="Frankel J."/>
            <person name="Tsao C.-C."/>
            <person name="Gorovsky M.A."/>
            <person name="Keeling P.J."/>
            <person name="Waller R.F."/>
            <person name="Patron N.J."/>
            <person name="Cherry J.M."/>
            <person name="Stover N.A."/>
            <person name="Krieger C.J."/>
            <person name="del Toro C."/>
            <person name="Ryder H.F."/>
            <person name="Williamson S.C."/>
            <person name="Barbeau R.A."/>
            <person name="Hamilton E.P."/>
            <person name="Orias E."/>
        </authorList>
    </citation>
    <scope>NUCLEOTIDE SEQUENCE [LARGE SCALE GENOMIC DNA]</scope>
    <source>
        <strain evidence="3">SB210</strain>
    </source>
</reference>
<evidence type="ECO:0000313" key="2">
    <source>
        <dbReference type="EMBL" id="EWS74952.1"/>
    </source>
</evidence>
<feature type="coiled-coil region" evidence="1">
    <location>
        <begin position="111"/>
        <end position="192"/>
    </location>
</feature>
<protein>
    <recommendedName>
        <fullName evidence="4">Kinase domain protein</fullName>
    </recommendedName>
</protein>
<dbReference type="AlphaFoldDB" id="W7XC45"/>
<gene>
    <name evidence="2" type="ORF">TTHERM_000423321</name>
</gene>
<evidence type="ECO:0008006" key="4">
    <source>
        <dbReference type="Google" id="ProtNLM"/>
    </source>
</evidence>
<evidence type="ECO:0000313" key="3">
    <source>
        <dbReference type="Proteomes" id="UP000009168"/>
    </source>
</evidence>
<dbReference type="InParanoid" id="W7XC45"/>
<accession>W7XC45</accession>
<dbReference type="RefSeq" id="XP_012652493.1">
    <property type="nucleotide sequence ID" value="XM_012797039.1"/>
</dbReference>
<dbReference type="EMBL" id="GG662724">
    <property type="protein sequence ID" value="EWS74952.1"/>
    <property type="molecule type" value="Genomic_DNA"/>
</dbReference>
<organism evidence="2 3">
    <name type="scientific">Tetrahymena thermophila (strain SB210)</name>
    <dbReference type="NCBI Taxonomy" id="312017"/>
    <lineage>
        <taxon>Eukaryota</taxon>
        <taxon>Sar</taxon>
        <taxon>Alveolata</taxon>
        <taxon>Ciliophora</taxon>
        <taxon>Intramacronucleata</taxon>
        <taxon>Oligohymenophorea</taxon>
        <taxon>Hymenostomatida</taxon>
        <taxon>Tetrahymenina</taxon>
        <taxon>Tetrahymenidae</taxon>
        <taxon>Tetrahymena</taxon>
    </lineage>
</organism>